<dbReference type="PANTHER" id="PTHR33840:SF2">
    <property type="entry name" value="TLE1 PHOSPHOLIPASE DOMAIN-CONTAINING PROTEIN"/>
    <property type="match status" value="1"/>
</dbReference>
<feature type="domain" description="T6SS Phospholipase effector Tle1-like catalytic" evidence="2">
    <location>
        <begin position="21"/>
        <end position="179"/>
    </location>
</feature>
<feature type="transmembrane region" description="Helical" evidence="1">
    <location>
        <begin position="684"/>
        <end position="703"/>
    </location>
</feature>
<keyword evidence="1" id="KW-0472">Membrane</keyword>
<dbReference type="InterPro" id="IPR018712">
    <property type="entry name" value="Tle1-like_cat"/>
</dbReference>
<reference evidence="3 4" key="1">
    <citation type="journal article" date="2018" name="IMA Fungus">
        <title>IMA Genome-F 9: Draft genome sequence of Annulohypoxylon stygium, Aspergillus mulundensis, Berkeleyomyces basicola (syn. Thielaviopsis basicola), Ceratocystis smalleyi, two Cercospora beticola strains, Coleophoma cylindrospora, Fusarium fracticaudum, Phialophora cf. hyalina, and Morchella septimelata.</title>
        <authorList>
            <person name="Wingfield B.D."/>
            <person name="Bills G.F."/>
            <person name="Dong Y."/>
            <person name="Huang W."/>
            <person name="Nel W.J."/>
            <person name="Swalarsk-Parry B.S."/>
            <person name="Vaghefi N."/>
            <person name="Wilken P.M."/>
            <person name="An Z."/>
            <person name="de Beer Z.W."/>
            <person name="De Vos L."/>
            <person name="Chen L."/>
            <person name="Duong T.A."/>
            <person name="Gao Y."/>
            <person name="Hammerbacher A."/>
            <person name="Kikkert J.R."/>
            <person name="Li Y."/>
            <person name="Li H."/>
            <person name="Li K."/>
            <person name="Li Q."/>
            <person name="Liu X."/>
            <person name="Ma X."/>
            <person name="Naidoo K."/>
            <person name="Pethybridge S.J."/>
            <person name="Sun J."/>
            <person name="Steenkamp E.T."/>
            <person name="van der Nest M.A."/>
            <person name="van Wyk S."/>
            <person name="Wingfield M.J."/>
            <person name="Xiong C."/>
            <person name="Yue Q."/>
            <person name="Zhang X."/>
        </authorList>
    </citation>
    <scope>NUCLEOTIDE SEQUENCE [LARGE SCALE GENOMIC DNA]</scope>
    <source>
        <strain evidence="3 4">DSM 5745</strain>
    </source>
</reference>
<dbReference type="RefSeq" id="XP_026603217.1">
    <property type="nucleotide sequence ID" value="XM_026748913.1"/>
</dbReference>
<evidence type="ECO:0000259" key="2">
    <source>
        <dbReference type="Pfam" id="PF09994"/>
    </source>
</evidence>
<evidence type="ECO:0000313" key="3">
    <source>
        <dbReference type="EMBL" id="RDW76905.1"/>
    </source>
</evidence>
<dbReference type="GeneID" id="38117267"/>
<dbReference type="STRING" id="1810919.A0A3D8RSD0"/>
<evidence type="ECO:0000313" key="4">
    <source>
        <dbReference type="Proteomes" id="UP000256690"/>
    </source>
</evidence>
<dbReference type="EMBL" id="PVWQ01000007">
    <property type="protein sequence ID" value="RDW76905.1"/>
    <property type="molecule type" value="Genomic_DNA"/>
</dbReference>
<organism evidence="3 4">
    <name type="scientific">Aspergillus mulundensis</name>
    <dbReference type="NCBI Taxonomy" id="1810919"/>
    <lineage>
        <taxon>Eukaryota</taxon>
        <taxon>Fungi</taxon>
        <taxon>Dikarya</taxon>
        <taxon>Ascomycota</taxon>
        <taxon>Pezizomycotina</taxon>
        <taxon>Eurotiomycetes</taxon>
        <taxon>Eurotiomycetidae</taxon>
        <taxon>Eurotiales</taxon>
        <taxon>Aspergillaceae</taxon>
        <taxon>Aspergillus</taxon>
        <taxon>Aspergillus subgen. Nidulantes</taxon>
    </lineage>
</organism>
<name>A0A3D8RSD0_9EURO</name>
<keyword evidence="4" id="KW-1185">Reference proteome</keyword>
<proteinExistence type="predicted"/>
<keyword evidence="1" id="KW-1133">Transmembrane helix</keyword>
<sequence length="730" mass="82836">MASMQQQNGLQSSGPAKEPVKLVLCFDGTGNTFSGSNADTNVVKLLSMLDRTHPKQYHYYQTGIGTYSINETSVNKRWFWDKWSTIVRTIDQGYATTFDAHVIAGYRFLMQYYESGAKIYMFGFSRGAYTAKFLARMISTVGLLCKGNEEMVPFAYLLYQRYLAGELHNRTVEQKEELKKAKTLDQLIKTVSIEQFTNGILSQMPTSAGIEKLQVASMSGDQITNLYDQLQRTVTTAPGKLDVSKLTQQLQNTDPTEMASKLFDQLRETIPMEQLTNGAWLDWFKKTFSFRQPAKAKPAVQGPPKLIDVQELEARRDETEQREKDGQAFSGNSIDVDKTKEAFDELKAFSQTFCREETGKDGKGRNIKVYFLGLWDCVSSVAVLEQKAPFPVEVVGTAHYVRHAVAVDERRVKFKAALLAQDILDTKDTDDEDIKEVWFPGGHGDVGGGWPAGDGRRSVADEKRPNPSHWSPWQYMQRLWSLYKLEGPSNTHGAELQMSDIPLAWMIDELELVGQKNPLAAVKWSSKVDRFKRNLHKWFHDKDRFAIGGFVHDSLSFGLGTDFFTVLLWKFLEYWPLTTRWELAWTDSRPLWENVRFPLNEGGSRDMPFDAVLHESVVRRLDQDPLYNPTNCNGRGTSICVRRNNTRPAQESAIDPKHQTYKFAHVALEGTAADLTDRGHHSRWIGLMLVVGVVLLVLAFVLLRSFTFARKRAVLWVLSGLDLDMLAARA</sequence>
<dbReference type="OrthoDB" id="3162439at2759"/>
<accession>A0A3D8RSD0</accession>
<keyword evidence="1" id="KW-0812">Transmembrane</keyword>
<evidence type="ECO:0000256" key="1">
    <source>
        <dbReference type="SAM" id="Phobius"/>
    </source>
</evidence>
<dbReference type="PANTHER" id="PTHR33840">
    <property type="match status" value="1"/>
</dbReference>
<dbReference type="Proteomes" id="UP000256690">
    <property type="component" value="Unassembled WGS sequence"/>
</dbReference>
<comment type="caution">
    <text evidence="3">The sequence shown here is derived from an EMBL/GenBank/DDBJ whole genome shotgun (WGS) entry which is preliminary data.</text>
</comment>
<protein>
    <recommendedName>
        <fullName evidence="2">T6SS Phospholipase effector Tle1-like catalytic domain-containing protein</fullName>
    </recommendedName>
</protein>
<feature type="domain" description="T6SS Phospholipase effector Tle1-like catalytic" evidence="2">
    <location>
        <begin position="338"/>
        <end position="509"/>
    </location>
</feature>
<dbReference type="Pfam" id="PF09994">
    <property type="entry name" value="T6SS_Tle1-like_cat"/>
    <property type="match status" value="2"/>
</dbReference>
<dbReference type="AlphaFoldDB" id="A0A3D8RSD0"/>
<gene>
    <name evidence="3" type="ORF">DSM5745_06897</name>
</gene>